<dbReference type="Gene3D" id="3.40.50.300">
    <property type="entry name" value="P-loop containing nucleotide triphosphate hydrolases"/>
    <property type="match status" value="2"/>
</dbReference>
<proteinExistence type="predicted"/>
<sequence length="463" mass="51934">MALERVSTGIDGFDDLLHGGIIRGNSVLIEGIPGAGKTTFGIEFIYRGITEYGEPGLIVTFEELPESIYRDALNFGWDLRALEDANKLRILCTSPEVLADTEVNLLEEAAREVGARRILVDSISHFRTILNEGLSLRRSFYSFCNGLRRLKLTSFLVKERESEGSREYAFEEYVVDAIIRLENKDRPGLHRHRVLEICKTRGQEYIPGKHTFRITNRGIKVLALIRDLDVYGQEQHENELLCTGVPGLDNLLQGGLPRGVSLAVAGSSGTGKTVLGLQFLAKGAMDYGEKGIFLSMEETPSQLIANSLRFNWDLRSLQEQDMVKIIYKPLSSMEIDETIIWLGEKVKSLGARRLVIDSIYGFFSRIDNAAVLHEKFYCLVTYLNSLNCTNFLISPAWELADSGKVEVIHSVVQGTILLKSILLKNRRVRQLEIYKMRGVNHAMGNHLLEINNSGVQVFPRLGG</sequence>
<dbReference type="PROSITE" id="PS51146">
    <property type="entry name" value="KAIC"/>
    <property type="match status" value="2"/>
</dbReference>
<dbReference type="PANTHER" id="PTHR42926:SF1">
    <property type="entry name" value="CIRCADIAN CLOCK OSCILLATOR PROTEIN KAIC 1"/>
    <property type="match status" value="1"/>
</dbReference>
<dbReference type="Pfam" id="PF06745">
    <property type="entry name" value="ATPase"/>
    <property type="match status" value="2"/>
</dbReference>
<keyword evidence="2" id="KW-0597">Phosphoprotein</keyword>
<dbReference type="InterPro" id="IPR051347">
    <property type="entry name" value="Circadian_clock_KaiC-rel"/>
</dbReference>
<dbReference type="InterPro" id="IPR030665">
    <property type="entry name" value="KaiC"/>
</dbReference>
<feature type="domain" description="KaiC" evidence="7">
    <location>
        <begin position="4"/>
        <end position="238"/>
    </location>
</feature>
<evidence type="ECO:0000256" key="3">
    <source>
        <dbReference type="ARBA" id="ARBA00022679"/>
    </source>
</evidence>
<keyword evidence="4" id="KW-0677">Repeat</keyword>
<dbReference type="InterPro" id="IPR014774">
    <property type="entry name" value="KaiC-like_dom"/>
</dbReference>
<evidence type="ECO:0000259" key="7">
    <source>
        <dbReference type="PROSITE" id="PS51146"/>
    </source>
</evidence>
<evidence type="ECO:0000256" key="1">
    <source>
        <dbReference type="ARBA" id="ARBA00012513"/>
    </source>
</evidence>
<evidence type="ECO:0000256" key="2">
    <source>
        <dbReference type="ARBA" id="ARBA00022553"/>
    </source>
</evidence>
<dbReference type="PIRSF" id="PIRSF039117">
    <property type="entry name" value="KaiC"/>
    <property type="match status" value="1"/>
</dbReference>
<dbReference type="InterPro" id="IPR027417">
    <property type="entry name" value="P-loop_NTPase"/>
</dbReference>
<reference evidence="8" key="1">
    <citation type="submission" date="2019-03" db="EMBL/GenBank/DDBJ databases">
        <authorList>
            <person name="Hao L."/>
        </authorList>
    </citation>
    <scope>NUCLEOTIDE SEQUENCE</scope>
</reference>
<dbReference type="EC" id="2.7.11.1" evidence="1"/>
<dbReference type="SUPFAM" id="SSF52540">
    <property type="entry name" value="P-loop containing nucleoside triphosphate hydrolases"/>
    <property type="match status" value="2"/>
</dbReference>
<accession>A0A485LX71</accession>
<protein>
    <recommendedName>
        <fullName evidence="1">non-specific serine/threonine protein kinase</fullName>
        <ecNumber evidence="1">2.7.11.1</ecNumber>
    </recommendedName>
</protein>
<dbReference type="GO" id="GO:0004674">
    <property type="term" value="F:protein serine/threonine kinase activity"/>
    <property type="evidence" value="ECO:0007669"/>
    <property type="project" value="UniProtKB-EC"/>
</dbReference>
<dbReference type="AlphaFoldDB" id="A0A485LX71"/>
<dbReference type="EMBL" id="CAADRN010000094">
    <property type="protein sequence ID" value="VFU12678.1"/>
    <property type="molecule type" value="Genomic_DNA"/>
</dbReference>
<evidence type="ECO:0000313" key="8">
    <source>
        <dbReference type="EMBL" id="VFU12678.1"/>
    </source>
</evidence>
<evidence type="ECO:0000256" key="6">
    <source>
        <dbReference type="ARBA" id="ARBA00022801"/>
    </source>
</evidence>
<organism evidence="8">
    <name type="scientific">anaerobic digester metagenome</name>
    <dbReference type="NCBI Taxonomy" id="1263854"/>
    <lineage>
        <taxon>unclassified sequences</taxon>
        <taxon>metagenomes</taxon>
        <taxon>ecological metagenomes</taxon>
    </lineage>
</organism>
<feature type="domain" description="KaiC" evidence="7">
    <location>
        <begin position="239"/>
        <end position="463"/>
    </location>
</feature>
<evidence type="ECO:0000256" key="5">
    <source>
        <dbReference type="ARBA" id="ARBA00022777"/>
    </source>
</evidence>
<keyword evidence="6" id="KW-0378">Hydrolase</keyword>
<evidence type="ECO:0000256" key="4">
    <source>
        <dbReference type="ARBA" id="ARBA00022737"/>
    </source>
</evidence>
<dbReference type="GO" id="GO:0016787">
    <property type="term" value="F:hydrolase activity"/>
    <property type="evidence" value="ECO:0007669"/>
    <property type="project" value="UniProtKB-KW"/>
</dbReference>
<keyword evidence="3" id="KW-0808">Transferase</keyword>
<dbReference type="GO" id="GO:0005524">
    <property type="term" value="F:ATP binding"/>
    <property type="evidence" value="ECO:0007669"/>
    <property type="project" value="InterPro"/>
</dbReference>
<gene>
    <name evidence="8" type="primary">RAD</name>
    <name evidence="8" type="ORF">SCFA_1830002</name>
</gene>
<keyword evidence="5" id="KW-0418">Kinase</keyword>
<name>A0A485LX71_9ZZZZ</name>
<dbReference type="PRINTS" id="PR01874">
    <property type="entry name" value="DNAREPAIRADA"/>
</dbReference>
<dbReference type="PANTHER" id="PTHR42926">
    <property type="match status" value="1"/>
</dbReference>
<dbReference type="InterPro" id="IPR010624">
    <property type="entry name" value="KaiC_dom"/>
</dbReference>